<organism evidence="1 2">
    <name type="scientific">Conger conger</name>
    <name type="common">Conger eel</name>
    <name type="synonym">Muraena conger</name>
    <dbReference type="NCBI Taxonomy" id="82655"/>
    <lineage>
        <taxon>Eukaryota</taxon>
        <taxon>Metazoa</taxon>
        <taxon>Chordata</taxon>
        <taxon>Craniata</taxon>
        <taxon>Vertebrata</taxon>
        <taxon>Euteleostomi</taxon>
        <taxon>Actinopterygii</taxon>
        <taxon>Neopterygii</taxon>
        <taxon>Teleostei</taxon>
        <taxon>Anguilliformes</taxon>
        <taxon>Congridae</taxon>
        <taxon>Conger</taxon>
    </lineage>
</organism>
<comment type="caution">
    <text evidence="1">The sequence shown here is derived from an EMBL/GenBank/DDBJ whole genome shotgun (WGS) entry which is preliminary data.</text>
</comment>
<dbReference type="AlphaFoldDB" id="A0A9Q1I5T8"/>
<dbReference type="Proteomes" id="UP001152803">
    <property type="component" value="Unassembled WGS sequence"/>
</dbReference>
<protein>
    <submittedName>
        <fullName evidence="1">Uncharacterized protein</fullName>
    </submittedName>
</protein>
<name>A0A9Q1I5T8_CONCO</name>
<sequence length="83" mass="9566">MVFENPSNDSSACNQWAGVKIHFLLSGEKTVQARQADGIFSLRLMSPSLLLSREEDEGRNRSWDFHRSIFLQYSCTHCAREQM</sequence>
<proteinExistence type="predicted"/>
<accession>A0A9Q1I5T8</accession>
<keyword evidence="2" id="KW-1185">Reference proteome</keyword>
<evidence type="ECO:0000313" key="2">
    <source>
        <dbReference type="Proteomes" id="UP001152803"/>
    </source>
</evidence>
<reference evidence="1" key="1">
    <citation type="journal article" date="2023" name="Science">
        <title>Genome structures resolve the early diversification of teleost fishes.</title>
        <authorList>
            <person name="Parey E."/>
            <person name="Louis A."/>
            <person name="Montfort J."/>
            <person name="Bouchez O."/>
            <person name="Roques C."/>
            <person name="Iampietro C."/>
            <person name="Lluch J."/>
            <person name="Castinel A."/>
            <person name="Donnadieu C."/>
            <person name="Desvignes T."/>
            <person name="Floi Bucao C."/>
            <person name="Jouanno E."/>
            <person name="Wen M."/>
            <person name="Mejri S."/>
            <person name="Dirks R."/>
            <person name="Jansen H."/>
            <person name="Henkel C."/>
            <person name="Chen W.J."/>
            <person name="Zahm M."/>
            <person name="Cabau C."/>
            <person name="Klopp C."/>
            <person name="Thompson A.W."/>
            <person name="Robinson-Rechavi M."/>
            <person name="Braasch I."/>
            <person name="Lecointre G."/>
            <person name="Bobe J."/>
            <person name="Postlethwait J.H."/>
            <person name="Berthelot C."/>
            <person name="Roest Crollius H."/>
            <person name="Guiguen Y."/>
        </authorList>
    </citation>
    <scope>NUCLEOTIDE SEQUENCE</scope>
    <source>
        <strain evidence="1">Concon-B</strain>
    </source>
</reference>
<gene>
    <name evidence="1" type="ORF">COCON_G00053590</name>
</gene>
<dbReference type="EMBL" id="JAFJMO010000003">
    <property type="protein sequence ID" value="KAJ8282840.1"/>
    <property type="molecule type" value="Genomic_DNA"/>
</dbReference>
<evidence type="ECO:0000313" key="1">
    <source>
        <dbReference type="EMBL" id="KAJ8282840.1"/>
    </source>
</evidence>